<organism evidence="1 2">
    <name type="scientific">Trichonephila inaurata madagascariensis</name>
    <dbReference type="NCBI Taxonomy" id="2747483"/>
    <lineage>
        <taxon>Eukaryota</taxon>
        <taxon>Metazoa</taxon>
        <taxon>Ecdysozoa</taxon>
        <taxon>Arthropoda</taxon>
        <taxon>Chelicerata</taxon>
        <taxon>Arachnida</taxon>
        <taxon>Araneae</taxon>
        <taxon>Araneomorphae</taxon>
        <taxon>Entelegynae</taxon>
        <taxon>Araneoidea</taxon>
        <taxon>Nephilidae</taxon>
        <taxon>Trichonephila</taxon>
        <taxon>Trichonephila inaurata</taxon>
    </lineage>
</organism>
<evidence type="ECO:0000313" key="1">
    <source>
        <dbReference type="EMBL" id="GFY47804.1"/>
    </source>
</evidence>
<keyword evidence="2" id="KW-1185">Reference proteome</keyword>
<accession>A0A8X6X878</accession>
<name>A0A8X6X878_9ARAC</name>
<proteinExistence type="predicted"/>
<dbReference type="AlphaFoldDB" id="A0A8X6X878"/>
<comment type="caution">
    <text evidence="1">The sequence shown here is derived from an EMBL/GenBank/DDBJ whole genome shotgun (WGS) entry which is preliminary data.</text>
</comment>
<dbReference type="OrthoDB" id="6468716at2759"/>
<evidence type="ECO:0000313" key="2">
    <source>
        <dbReference type="Proteomes" id="UP000886998"/>
    </source>
</evidence>
<dbReference type="Proteomes" id="UP000886998">
    <property type="component" value="Unassembled WGS sequence"/>
</dbReference>
<reference evidence="1" key="1">
    <citation type="submission" date="2020-08" db="EMBL/GenBank/DDBJ databases">
        <title>Multicomponent nature underlies the extraordinary mechanical properties of spider dragline silk.</title>
        <authorList>
            <person name="Kono N."/>
            <person name="Nakamura H."/>
            <person name="Mori M."/>
            <person name="Yoshida Y."/>
            <person name="Ohtoshi R."/>
            <person name="Malay A.D."/>
            <person name="Moran D.A.P."/>
            <person name="Tomita M."/>
            <person name="Numata K."/>
            <person name="Arakawa K."/>
        </authorList>
    </citation>
    <scope>NUCLEOTIDE SEQUENCE</scope>
</reference>
<sequence>MIRLFALCKIETDISPENFIQDAYNSFKQRINVIDNIEELPLNATSIKEATSLLYKKSIELSTTQNLGTKKERSKLLVLCDELRLSLEQYGISLKDRKGAGTWSLKLYD</sequence>
<gene>
    <name evidence="1" type="ORF">TNIN_128611</name>
</gene>
<dbReference type="EMBL" id="BMAV01006109">
    <property type="protein sequence ID" value="GFY47804.1"/>
    <property type="molecule type" value="Genomic_DNA"/>
</dbReference>
<protein>
    <submittedName>
        <fullName evidence="1">Uncharacterized protein</fullName>
    </submittedName>
</protein>